<name>A0A452RJW8_URSAM</name>
<evidence type="ECO:0000256" key="3">
    <source>
        <dbReference type="ARBA" id="ARBA00022536"/>
    </source>
</evidence>
<feature type="domain" description="CUB" evidence="14">
    <location>
        <begin position="14"/>
        <end position="133"/>
    </location>
</feature>
<dbReference type="FunFam" id="2.60.120.290:FF:000006">
    <property type="entry name" value="Mannan-binding lectin serine protease 1"/>
    <property type="match status" value="1"/>
</dbReference>
<dbReference type="PANTHER" id="PTHR24255:SF10">
    <property type="entry name" value="MANNAN-BINDING LECTIN SERINE PROTEASE 2"/>
    <property type="match status" value="1"/>
</dbReference>
<dbReference type="Pfam" id="PF07645">
    <property type="entry name" value="EGF_CA"/>
    <property type="match status" value="1"/>
</dbReference>
<feature type="domain" description="CUB" evidence="14">
    <location>
        <begin position="181"/>
        <end position="293"/>
    </location>
</feature>
<reference evidence="15" key="3">
    <citation type="submission" date="2025-09" db="UniProtKB">
        <authorList>
            <consortium name="Ensembl"/>
        </authorList>
    </citation>
    <scope>IDENTIFICATION</scope>
</reference>
<keyword evidence="12" id="KW-0325">Glycoprotein</keyword>
<reference evidence="16" key="1">
    <citation type="submission" date="2016-06" db="EMBL/GenBank/DDBJ databases">
        <title>De novo assembly and RNA-Seq shows season-dependent expression and editing in black bear kidneys.</title>
        <authorList>
            <person name="Korstanje R."/>
            <person name="Srivastava A."/>
            <person name="Sarsani V.K."/>
            <person name="Sheehan S.M."/>
            <person name="Seger R.L."/>
            <person name="Barter M.E."/>
            <person name="Lindqvist C."/>
            <person name="Brody L.C."/>
            <person name="Mullikin J.C."/>
        </authorList>
    </citation>
    <scope>NUCLEOTIDE SEQUENCE [LARGE SCALE GENOMIC DNA]</scope>
</reference>
<proteinExistence type="predicted"/>
<dbReference type="AlphaFoldDB" id="A0A452RJW8"/>
<dbReference type="PROSITE" id="PS01187">
    <property type="entry name" value="EGF_CA"/>
    <property type="match status" value="1"/>
</dbReference>
<evidence type="ECO:0000256" key="8">
    <source>
        <dbReference type="ARBA" id="ARBA00022737"/>
    </source>
</evidence>
<dbReference type="PROSITE" id="PS01180">
    <property type="entry name" value="CUB"/>
    <property type="match status" value="2"/>
</dbReference>
<dbReference type="GeneTree" id="ENSGT00950000183084"/>
<dbReference type="GO" id="GO:0006508">
    <property type="term" value="P:proteolysis"/>
    <property type="evidence" value="ECO:0007669"/>
    <property type="project" value="UniProtKB-KW"/>
</dbReference>
<evidence type="ECO:0000313" key="15">
    <source>
        <dbReference type="Ensembl" id="ENSUAMP00000019360.1"/>
    </source>
</evidence>
<dbReference type="InterPro" id="IPR000859">
    <property type="entry name" value="CUB_dom"/>
</dbReference>
<dbReference type="InterPro" id="IPR001881">
    <property type="entry name" value="EGF-like_Ca-bd_dom"/>
</dbReference>
<dbReference type="PANTHER" id="PTHR24255">
    <property type="entry name" value="COMPLEMENT COMPONENT 1, S SUBCOMPONENT-RELATED"/>
    <property type="match status" value="1"/>
</dbReference>
<keyword evidence="16" id="KW-1185">Reference proteome</keyword>
<evidence type="ECO:0000259" key="14">
    <source>
        <dbReference type="PROSITE" id="PS01180"/>
    </source>
</evidence>
<evidence type="ECO:0000256" key="4">
    <source>
        <dbReference type="ARBA" id="ARBA00022588"/>
    </source>
</evidence>
<dbReference type="FunFam" id="2.10.25.10:FF:000059">
    <property type="entry name" value="Mannan-binding lectin serine protease 1"/>
    <property type="match status" value="1"/>
</dbReference>
<keyword evidence="3" id="KW-0245">EGF-like domain</keyword>
<dbReference type="InterPro" id="IPR018097">
    <property type="entry name" value="EGF_Ca-bd_CS"/>
</dbReference>
<sequence length="314" mass="34859">QHSVCLLNTLFSGCPSLLSGPMFGRLASPGFPGEYANNQEQRWTLMAPPGYRLRLYFTHFHLELSYLCEYDYVKVPTRGTTRTLPRAGGQGPLGRAPGNDTFYSPASRLDVTFRSDYSNEKPFTGFEAFYAAEDIDECQVPPGQAPPCDHHCHNHLGGFYCSCRRGYVQDLTTSGPLSALCSGQVFTNRSGVLSSPEYPQPYPKLSSCTYSIHLEEGFSIILDFLGSFDVETHPDTLCPYDSLKIQTDKEEYGPFCGTTLPPRIETKSNAVTITFVTDHSGDHTGWKIHYTTTGEGKWALDPSRRLFLVCQGAT</sequence>
<keyword evidence="6" id="KW-0479">Metal-binding</keyword>
<dbReference type="FunFam" id="2.60.120.290:FF:000012">
    <property type="entry name" value="mannan-binding lectin serine protease 1 isoform X1"/>
    <property type="match status" value="1"/>
</dbReference>
<dbReference type="SMART" id="SM00179">
    <property type="entry name" value="EGF_CA"/>
    <property type="match status" value="1"/>
</dbReference>
<comment type="caution">
    <text evidence="13">Lacks conserved residue(s) required for the propagation of feature annotation.</text>
</comment>
<evidence type="ECO:0000256" key="11">
    <source>
        <dbReference type="ARBA" id="ARBA00023157"/>
    </source>
</evidence>
<dbReference type="Proteomes" id="UP000291022">
    <property type="component" value="Unassembled WGS sequence"/>
</dbReference>
<dbReference type="Gene3D" id="2.10.25.10">
    <property type="entry name" value="Laminin"/>
    <property type="match status" value="1"/>
</dbReference>
<dbReference type="InterPro" id="IPR035914">
    <property type="entry name" value="Sperma_CUB_dom_sf"/>
</dbReference>
<evidence type="ECO:0000256" key="10">
    <source>
        <dbReference type="ARBA" id="ARBA00022859"/>
    </source>
</evidence>
<organism evidence="15 16">
    <name type="scientific">Ursus americanus</name>
    <name type="common">American black bear</name>
    <name type="synonym">Euarctos americanus</name>
    <dbReference type="NCBI Taxonomy" id="9643"/>
    <lineage>
        <taxon>Eukaryota</taxon>
        <taxon>Metazoa</taxon>
        <taxon>Chordata</taxon>
        <taxon>Craniata</taxon>
        <taxon>Vertebrata</taxon>
        <taxon>Euteleostomi</taxon>
        <taxon>Mammalia</taxon>
        <taxon>Eutheria</taxon>
        <taxon>Laurasiatheria</taxon>
        <taxon>Carnivora</taxon>
        <taxon>Caniformia</taxon>
        <taxon>Ursidae</taxon>
        <taxon>Ursus</taxon>
    </lineage>
</organism>
<feature type="disulfide bond" evidence="13">
    <location>
        <begin position="181"/>
        <end position="208"/>
    </location>
</feature>
<evidence type="ECO:0000256" key="5">
    <source>
        <dbReference type="ARBA" id="ARBA00022670"/>
    </source>
</evidence>
<evidence type="ECO:0000313" key="16">
    <source>
        <dbReference type="Proteomes" id="UP000291022"/>
    </source>
</evidence>
<keyword evidence="8" id="KW-0677">Repeat</keyword>
<dbReference type="OMA" id="PSNQCEY"/>
<dbReference type="GO" id="GO:0005615">
    <property type="term" value="C:extracellular space"/>
    <property type="evidence" value="ECO:0007669"/>
    <property type="project" value="TreeGrafter"/>
</dbReference>
<dbReference type="GO" id="GO:0005509">
    <property type="term" value="F:calcium ion binding"/>
    <property type="evidence" value="ECO:0007669"/>
    <property type="project" value="InterPro"/>
</dbReference>
<accession>A0A452RJW8</accession>
<keyword evidence="9" id="KW-0378">Hydrolase</keyword>
<dbReference type="Gene3D" id="2.60.120.290">
    <property type="entry name" value="Spermadhesin, CUB domain"/>
    <property type="match status" value="2"/>
</dbReference>
<dbReference type="InterPro" id="IPR049883">
    <property type="entry name" value="NOTCH1_EGF-like"/>
</dbReference>
<evidence type="ECO:0000256" key="13">
    <source>
        <dbReference type="PROSITE-ProRule" id="PRU00059"/>
    </source>
</evidence>
<dbReference type="STRING" id="9643.ENSUAMP00000019360"/>
<dbReference type="GO" id="GO:0001867">
    <property type="term" value="P:complement activation, lectin pathway"/>
    <property type="evidence" value="ECO:0007669"/>
    <property type="project" value="TreeGrafter"/>
</dbReference>
<keyword evidence="7" id="KW-0732">Signal</keyword>
<dbReference type="SMART" id="SM00042">
    <property type="entry name" value="CUB"/>
    <property type="match status" value="2"/>
</dbReference>
<keyword evidence="2" id="KW-0964">Secreted</keyword>
<dbReference type="SMART" id="SM00181">
    <property type="entry name" value="EGF"/>
    <property type="match status" value="1"/>
</dbReference>
<keyword evidence="10" id="KW-0391">Immunity</keyword>
<dbReference type="PROSITE" id="PS00010">
    <property type="entry name" value="ASX_HYDROXYL"/>
    <property type="match status" value="1"/>
</dbReference>
<evidence type="ECO:0000256" key="9">
    <source>
        <dbReference type="ARBA" id="ARBA00022801"/>
    </source>
</evidence>
<dbReference type="SUPFAM" id="SSF49854">
    <property type="entry name" value="Spermadhesin, CUB domain"/>
    <property type="match status" value="2"/>
</dbReference>
<dbReference type="CDD" id="cd00041">
    <property type="entry name" value="CUB"/>
    <property type="match status" value="2"/>
</dbReference>
<comment type="subcellular location">
    <subcellularLocation>
        <location evidence="1">Secreted</location>
    </subcellularLocation>
</comment>
<reference evidence="15" key="2">
    <citation type="submission" date="2025-08" db="UniProtKB">
        <authorList>
            <consortium name="Ensembl"/>
        </authorList>
    </citation>
    <scope>IDENTIFICATION</scope>
</reference>
<keyword evidence="11 13" id="KW-1015">Disulfide bond</keyword>
<evidence type="ECO:0000256" key="12">
    <source>
        <dbReference type="ARBA" id="ARBA00023180"/>
    </source>
</evidence>
<dbReference type="SUPFAM" id="SSF57196">
    <property type="entry name" value="EGF/Laminin"/>
    <property type="match status" value="1"/>
</dbReference>
<dbReference type="InterPro" id="IPR000152">
    <property type="entry name" value="EGF-type_Asp/Asn_hydroxyl_site"/>
</dbReference>
<dbReference type="Pfam" id="PF00431">
    <property type="entry name" value="CUB"/>
    <property type="match status" value="2"/>
</dbReference>
<protein>
    <recommendedName>
        <fullName evidence="14">CUB domain-containing protein</fullName>
    </recommendedName>
</protein>
<evidence type="ECO:0000256" key="7">
    <source>
        <dbReference type="ARBA" id="ARBA00022729"/>
    </source>
</evidence>
<evidence type="ECO:0000256" key="1">
    <source>
        <dbReference type="ARBA" id="ARBA00004613"/>
    </source>
</evidence>
<evidence type="ECO:0000256" key="6">
    <source>
        <dbReference type="ARBA" id="ARBA00022723"/>
    </source>
</evidence>
<dbReference type="GO" id="GO:0004252">
    <property type="term" value="F:serine-type endopeptidase activity"/>
    <property type="evidence" value="ECO:0007669"/>
    <property type="project" value="TreeGrafter"/>
</dbReference>
<dbReference type="Ensembl" id="ENSUAMT00000021645.1">
    <property type="protein sequence ID" value="ENSUAMP00000019360.1"/>
    <property type="gene ID" value="ENSUAMG00000015298.1"/>
</dbReference>
<keyword evidence="4" id="KW-0399">Innate immunity</keyword>
<dbReference type="CDD" id="cd00054">
    <property type="entry name" value="EGF_CA"/>
    <property type="match status" value="1"/>
</dbReference>
<keyword evidence="5" id="KW-0645">Protease</keyword>
<evidence type="ECO:0000256" key="2">
    <source>
        <dbReference type="ARBA" id="ARBA00022525"/>
    </source>
</evidence>
<dbReference type="InterPro" id="IPR000742">
    <property type="entry name" value="EGF"/>
</dbReference>